<dbReference type="EMBL" id="FLUM01000003">
    <property type="protein sequence ID" value="SBW03726.1"/>
    <property type="molecule type" value="Genomic_DNA"/>
</dbReference>
<name>A0A212JW83_9BACT</name>
<proteinExistence type="predicted"/>
<protein>
    <recommendedName>
        <fullName evidence="2">HTH tetR-type domain-containing protein</fullName>
    </recommendedName>
</protein>
<evidence type="ECO:0000313" key="1">
    <source>
        <dbReference type="EMBL" id="SBW03726.1"/>
    </source>
</evidence>
<dbReference type="RefSeq" id="WP_296942660.1">
    <property type="nucleotide sequence ID" value="NZ_LT599032.1"/>
</dbReference>
<evidence type="ECO:0008006" key="2">
    <source>
        <dbReference type="Google" id="ProtNLM"/>
    </source>
</evidence>
<dbReference type="SUPFAM" id="SSF46689">
    <property type="entry name" value="Homeodomain-like"/>
    <property type="match status" value="1"/>
</dbReference>
<accession>A0A212JW83</accession>
<organism evidence="1">
    <name type="scientific">uncultured Dysgonomonas sp</name>
    <dbReference type="NCBI Taxonomy" id="206096"/>
    <lineage>
        <taxon>Bacteria</taxon>
        <taxon>Pseudomonadati</taxon>
        <taxon>Bacteroidota</taxon>
        <taxon>Bacteroidia</taxon>
        <taxon>Bacteroidales</taxon>
        <taxon>Dysgonomonadaceae</taxon>
        <taxon>Dysgonomonas</taxon>
        <taxon>environmental samples</taxon>
    </lineage>
</organism>
<gene>
    <name evidence="1" type="ORF">KL86DYS1_30652</name>
</gene>
<dbReference type="InterPro" id="IPR009057">
    <property type="entry name" value="Homeodomain-like_sf"/>
</dbReference>
<reference evidence="1" key="1">
    <citation type="submission" date="2016-04" db="EMBL/GenBank/DDBJ databases">
        <authorList>
            <person name="Evans L.H."/>
            <person name="Alamgir A."/>
            <person name="Owens N."/>
            <person name="Weber N.D."/>
            <person name="Virtaneva K."/>
            <person name="Barbian K."/>
            <person name="Babar A."/>
            <person name="Rosenke K."/>
        </authorList>
    </citation>
    <scope>NUCLEOTIDE SEQUENCE</scope>
    <source>
        <strain evidence="1">86-1</strain>
    </source>
</reference>
<dbReference type="AlphaFoldDB" id="A0A212JW83"/>
<sequence length="263" mass="30421">MSNKARENVADSVQKRYRRTKKDIEQSLFDAAITSIENIGFNNLTVKALTQEAKIDPPVFYNRYKDMNDFLEKFVRNYDYWLNDNINFNQDNLHPVANAHATINAITESLLNDTCMQRLIAWEISEKNYITQRTAQNRDISSKHIMSFFDEKFKNCDINFSHASSLIIGGVIFLILHREAGTFNSIDYTEQKNIAELKLNIEKIILKIFDDYEEELPSADIPPSKQQAVSIAKKLIKNNVEYDIIKASTGLSDNILEKLYKNH</sequence>
<dbReference type="Gene3D" id="1.10.357.10">
    <property type="entry name" value="Tetracycline Repressor, domain 2"/>
    <property type="match status" value="1"/>
</dbReference>